<name>A0A444HE47_9FLAO</name>
<keyword evidence="1" id="KW-0732">Signal</keyword>
<dbReference type="SUPFAM" id="SSF54427">
    <property type="entry name" value="NTF2-like"/>
    <property type="match status" value="1"/>
</dbReference>
<accession>A0A444HE47</accession>
<feature type="domain" description="DUF4440" evidence="2">
    <location>
        <begin position="35"/>
        <end position="150"/>
    </location>
</feature>
<dbReference type="InterPro" id="IPR032710">
    <property type="entry name" value="NTF2-like_dom_sf"/>
</dbReference>
<dbReference type="InterPro" id="IPR027843">
    <property type="entry name" value="DUF4440"/>
</dbReference>
<organism evidence="3 4">
    <name type="scientific">Flavobacterium cerinum</name>
    <dbReference type="NCBI Taxonomy" id="2502784"/>
    <lineage>
        <taxon>Bacteria</taxon>
        <taxon>Pseudomonadati</taxon>
        <taxon>Bacteroidota</taxon>
        <taxon>Flavobacteriia</taxon>
        <taxon>Flavobacteriales</taxon>
        <taxon>Flavobacteriaceae</taxon>
        <taxon>Flavobacterium</taxon>
    </lineage>
</organism>
<evidence type="ECO:0000256" key="1">
    <source>
        <dbReference type="SAM" id="SignalP"/>
    </source>
</evidence>
<proteinExistence type="predicted"/>
<feature type="chain" id="PRO_5019573656" evidence="1">
    <location>
        <begin position="21"/>
        <end position="162"/>
    </location>
</feature>
<dbReference type="Gene3D" id="3.10.450.50">
    <property type="match status" value="1"/>
</dbReference>
<dbReference type="AlphaFoldDB" id="A0A444HE47"/>
<dbReference type="OrthoDB" id="1357763at2"/>
<evidence type="ECO:0000259" key="2">
    <source>
        <dbReference type="Pfam" id="PF14534"/>
    </source>
</evidence>
<dbReference type="EMBL" id="SBII01000002">
    <property type="protein sequence ID" value="RWX02505.1"/>
    <property type="molecule type" value="Genomic_DNA"/>
</dbReference>
<dbReference type="Pfam" id="PF14534">
    <property type="entry name" value="DUF4440"/>
    <property type="match status" value="1"/>
</dbReference>
<gene>
    <name evidence="3" type="ORF">EPI11_04615</name>
</gene>
<sequence length="162" mass="18339">MKTLLFAAIMLIVSMGYCQQKETYPTTKQALESKITALDAAAFDAYNICDLEKFKTFFTDDLEFYHDKGGVTLTSAKLMETMKTGMCSKANWKLRREVIPGTLKVYPMDGYGALLTGDHSFYVTENGKEQLTGKAKFTHLWLLKDGQWKMSRVFSYDHAGAK</sequence>
<evidence type="ECO:0000313" key="4">
    <source>
        <dbReference type="Proteomes" id="UP000287527"/>
    </source>
</evidence>
<feature type="signal peptide" evidence="1">
    <location>
        <begin position="1"/>
        <end position="20"/>
    </location>
</feature>
<reference evidence="3 4" key="1">
    <citation type="submission" date="2019-01" db="EMBL/GenBank/DDBJ databases">
        <title>Flavobacterium sp. nov.,isolated from freshwater.</title>
        <authorList>
            <person name="Zhang R."/>
            <person name="Du Z.-J."/>
        </authorList>
    </citation>
    <scope>NUCLEOTIDE SEQUENCE [LARGE SCALE GENOMIC DNA]</scope>
    <source>
        <strain evidence="3 4">1E403</strain>
    </source>
</reference>
<dbReference type="Proteomes" id="UP000287527">
    <property type="component" value="Unassembled WGS sequence"/>
</dbReference>
<dbReference type="RefSeq" id="WP_128388777.1">
    <property type="nucleotide sequence ID" value="NZ_SBII01000002.1"/>
</dbReference>
<evidence type="ECO:0000313" key="3">
    <source>
        <dbReference type="EMBL" id="RWX02505.1"/>
    </source>
</evidence>
<keyword evidence="4" id="KW-1185">Reference proteome</keyword>
<protein>
    <submittedName>
        <fullName evidence="3">Nuclear transport factor 2 family protein</fullName>
    </submittedName>
</protein>
<comment type="caution">
    <text evidence="3">The sequence shown here is derived from an EMBL/GenBank/DDBJ whole genome shotgun (WGS) entry which is preliminary data.</text>
</comment>